<keyword evidence="2" id="KW-1185">Reference proteome</keyword>
<accession>A0A212SHB9</accession>
<dbReference type="NCBIfam" id="NF038220">
    <property type="entry name" value="IcmT_TraK"/>
    <property type="match status" value="1"/>
</dbReference>
<evidence type="ECO:0000313" key="1">
    <source>
        <dbReference type="EMBL" id="SNB85143.1"/>
    </source>
</evidence>
<name>A0A212SHB9_RHOAC</name>
<gene>
    <name evidence="1" type="ORF">SAMN06265338_1453</name>
</gene>
<dbReference type="AlphaFoldDB" id="A0A212SHB9"/>
<dbReference type="OrthoDB" id="8448559at2"/>
<dbReference type="RefSeq" id="WP_088522738.1">
    <property type="nucleotide sequence ID" value="NZ_FYDG01000045.1"/>
</dbReference>
<dbReference type="EMBL" id="FYDG01000045">
    <property type="protein sequence ID" value="SNB85143.1"/>
    <property type="molecule type" value="Genomic_DNA"/>
</dbReference>
<dbReference type="InterPro" id="IPR047756">
    <property type="entry name" value="IcmT-like"/>
</dbReference>
<organism evidence="1 2">
    <name type="scientific">Rhodoblastus acidophilus</name>
    <name type="common">Rhodopseudomonas acidophila</name>
    <dbReference type="NCBI Taxonomy" id="1074"/>
    <lineage>
        <taxon>Bacteria</taxon>
        <taxon>Pseudomonadati</taxon>
        <taxon>Pseudomonadota</taxon>
        <taxon>Alphaproteobacteria</taxon>
        <taxon>Hyphomicrobiales</taxon>
        <taxon>Rhodoblastaceae</taxon>
        <taxon>Rhodoblastus</taxon>
    </lineage>
</organism>
<protein>
    <submittedName>
        <fullName evidence="1">Uncharacterized protein</fullName>
    </submittedName>
</protein>
<reference evidence="2" key="1">
    <citation type="submission" date="2017-06" db="EMBL/GenBank/DDBJ databases">
        <authorList>
            <person name="Varghese N."/>
            <person name="Submissions S."/>
        </authorList>
    </citation>
    <scope>NUCLEOTIDE SEQUENCE [LARGE SCALE GENOMIC DNA]</scope>
    <source>
        <strain evidence="2">DSM 137</strain>
    </source>
</reference>
<sequence>MGDETCVRYRRLLDARACLPVLVFVVSWSWTTFYIALTGMIAFSVISSAGMTVPVTLRLVRRVLVGHGGGAGRPIAAAKSRKP</sequence>
<dbReference type="Proteomes" id="UP000198418">
    <property type="component" value="Unassembled WGS sequence"/>
</dbReference>
<evidence type="ECO:0000313" key="2">
    <source>
        <dbReference type="Proteomes" id="UP000198418"/>
    </source>
</evidence>
<proteinExistence type="predicted"/>